<reference evidence="1 2" key="1">
    <citation type="submission" date="2016-12" db="EMBL/GenBank/DDBJ databases">
        <title>Genome sequencing of Methylocaldum marinum.</title>
        <authorList>
            <person name="Takeuchi M."/>
            <person name="Kamagata Y."/>
            <person name="Hiraoka S."/>
            <person name="Oshima K."/>
            <person name="Hattori M."/>
            <person name="Iwasaki W."/>
        </authorList>
    </citation>
    <scope>NUCLEOTIDE SEQUENCE [LARGE SCALE GENOMIC DNA]</scope>
    <source>
        <strain evidence="1 2">S8</strain>
    </source>
</reference>
<organism evidence="1 2">
    <name type="scientific">Methylocaldum marinum</name>
    <dbReference type="NCBI Taxonomy" id="1432792"/>
    <lineage>
        <taxon>Bacteria</taxon>
        <taxon>Pseudomonadati</taxon>
        <taxon>Pseudomonadota</taxon>
        <taxon>Gammaproteobacteria</taxon>
        <taxon>Methylococcales</taxon>
        <taxon>Methylococcaceae</taxon>
        <taxon>Methylocaldum</taxon>
    </lineage>
</organism>
<protein>
    <submittedName>
        <fullName evidence="1">Uncharacterized protein</fullName>
    </submittedName>
</protein>
<proteinExistence type="predicted"/>
<dbReference type="AlphaFoldDB" id="A0A250KQF0"/>
<gene>
    <name evidence="1" type="ORF">sS8_1949</name>
</gene>
<accession>A0A250KQF0</accession>
<dbReference type="EMBL" id="AP017928">
    <property type="protein sequence ID" value="BBA33903.1"/>
    <property type="molecule type" value="Genomic_DNA"/>
</dbReference>
<dbReference type="Proteomes" id="UP000266313">
    <property type="component" value="Chromosome"/>
</dbReference>
<evidence type="ECO:0000313" key="2">
    <source>
        <dbReference type="Proteomes" id="UP000266313"/>
    </source>
</evidence>
<dbReference type="KEGG" id="mmai:sS8_1949"/>
<keyword evidence="2" id="KW-1185">Reference proteome</keyword>
<evidence type="ECO:0000313" key="1">
    <source>
        <dbReference type="EMBL" id="BBA33903.1"/>
    </source>
</evidence>
<sequence>MWECTKEHYGLTASTGLAAVGSIPVDKVKLGHPVVLGAGDKTNLISHYGLKFFPRARLPGKSPVAQLAKATFGTIRIFGIIGRAMPFTAVGLAIFDAVSIGICAYEMRHGK</sequence>
<name>A0A250KQF0_9GAMM</name>